<name>A0ABP7S9N9_9BACT</name>
<dbReference type="Gene3D" id="1.10.1740.10">
    <property type="match status" value="1"/>
</dbReference>
<comment type="similarity">
    <text evidence="1">Belongs to the sigma-70 factor family. ECF subfamily.</text>
</comment>
<sequence>MSLPAALVLRAPEQELVRRLYARDETAMTLFYEGYGKALHNMIWRIVKHEAIAEDILQESMVKIWFSFASYDPNRGRLFTWALNVCRNVAIDHIRTQRYKAAVRTEDLTALAVREQAAAVSFQPEHIGLRELVDQLSPNDQQLIDLLYYNGFTQAEAAEELDIPLGTVKTRARRAIGVLAKSVR</sequence>
<dbReference type="SUPFAM" id="SSF88946">
    <property type="entry name" value="Sigma2 domain of RNA polymerase sigma factors"/>
    <property type="match status" value="1"/>
</dbReference>
<evidence type="ECO:0000256" key="2">
    <source>
        <dbReference type="ARBA" id="ARBA00023015"/>
    </source>
</evidence>
<organism evidence="7 8">
    <name type="scientific">Hymenobacter fastidiosus</name>
    <dbReference type="NCBI Taxonomy" id="486264"/>
    <lineage>
        <taxon>Bacteria</taxon>
        <taxon>Pseudomonadati</taxon>
        <taxon>Bacteroidota</taxon>
        <taxon>Cytophagia</taxon>
        <taxon>Cytophagales</taxon>
        <taxon>Hymenobacteraceae</taxon>
        <taxon>Hymenobacter</taxon>
    </lineage>
</organism>
<dbReference type="InterPro" id="IPR039425">
    <property type="entry name" value="RNA_pol_sigma-70-like"/>
</dbReference>
<dbReference type="Proteomes" id="UP001500567">
    <property type="component" value="Unassembled WGS sequence"/>
</dbReference>
<evidence type="ECO:0000256" key="1">
    <source>
        <dbReference type="ARBA" id="ARBA00010641"/>
    </source>
</evidence>
<dbReference type="PANTHER" id="PTHR43133:SF62">
    <property type="entry name" value="RNA POLYMERASE SIGMA FACTOR SIGZ"/>
    <property type="match status" value="1"/>
</dbReference>
<keyword evidence="2" id="KW-0805">Transcription regulation</keyword>
<proteinExistence type="inferred from homology"/>
<keyword evidence="3" id="KW-0731">Sigma factor</keyword>
<evidence type="ECO:0000256" key="3">
    <source>
        <dbReference type="ARBA" id="ARBA00023082"/>
    </source>
</evidence>
<accession>A0ABP7S9N9</accession>
<dbReference type="InterPro" id="IPR014284">
    <property type="entry name" value="RNA_pol_sigma-70_dom"/>
</dbReference>
<evidence type="ECO:0000259" key="5">
    <source>
        <dbReference type="Pfam" id="PF04542"/>
    </source>
</evidence>
<protein>
    <submittedName>
        <fullName evidence="7">Sigma-70 family RNA polymerase sigma factor</fullName>
    </submittedName>
</protein>
<gene>
    <name evidence="7" type="ORF">GCM10022408_20920</name>
</gene>
<dbReference type="InterPro" id="IPR013324">
    <property type="entry name" value="RNA_pol_sigma_r3/r4-like"/>
</dbReference>
<evidence type="ECO:0000313" key="7">
    <source>
        <dbReference type="EMBL" id="GAA4008580.1"/>
    </source>
</evidence>
<dbReference type="InterPro" id="IPR013249">
    <property type="entry name" value="RNA_pol_sigma70_r4_t2"/>
</dbReference>
<feature type="domain" description="RNA polymerase sigma factor 70 region 4 type 2" evidence="6">
    <location>
        <begin position="129"/>
        <end position="175"/>
    </location>
</feature>
<reference evidence="8" key="1">
    <citation type="journal article" date="2019" name="Int. J. Syst. Evol. Microbiol.">
        <title>The Global Catalogue of Microorganisms (GCM) 10K type strain sequencing project: providing services to taxonomists for standard genome sequencing and annotation.</title>
        <authorList>
            <consortium name="The Broad Institute Genomics Platform"/>
            <consortium name="The Broad Institute Genome Sequencing Center for Infectious Disease"/>
            <person name="Wu L."/>
            <person name="Ma J."/>
        </authorList>
    </citation>
    <scope>NUCLEOTIDE SEQUENCE [LARGE SCALE GENOMIC DNA]</scope>
    <source>
        <strain evidence="8">JCM 17224</strain>
    </source>
</reference>
<dbReference type="InterPro" id="IPR036388">
    <property type="entry name" value="WH-like_DNA-bd_sf"/>
</dbReference>
<dbReference type="InterPro" id="IPR013325">
    <property type="entry name" value="RNA_pol_sigma_r2"/>
</dbReference>
<dbReference type="EMBL" id="BAABDJ010000017">
    <property type="protein sequence ID" value="GAA4008580.1"/>
    <property type="molecule type" value="Genomic_DNA"/>
</dbReference>
<feature type="domain" description="RNA polymerase sigma-70 region 2" evidence="5">
    <location>
        <begin position="31"/>
        <end position="98"/>
    </location>
</feature>
<keyword evidence="8" id="KW-1185">Reference proteome</keyword>
<keyword evidence="4" id="KW-0804">Transcription</keyword>
<dbReference type="NCBIfam" id="TIGR02937">
    <property type="entry name" value="sigma70-ECF"/>
    <property type="match status" value="1"/>
</dbReference>
<evidence type="ECO:0000256" key="4">
    <source>
        <dbReference type="ARBA" id="ARBA00023163"/>
    </source>
</evidence>
<dbReference type="InterPro" id="IPR007627">
    <property type="entry name" value="RNA_pol_sigma70_r2"/>
</dbReference>
<dbReference type="Gene3D" id="1.10.10.10">
    <property type="entry name" value="Winged helix-like DNA-binding domain superfamily/Winged helix DNA-binding domain"/>
    <property type="match status" value="1"/>
</dbReference>
<evidence type="ECO:0000313" key="8">
    <source>
        <dbReference type="Proteomes" id="UP001500567"/>
    </source>
</evidence>
<dbReference type="Pfam" id="PF04542">
    <property type="entry name" value="Sigma70_r2"/>
    <property type="match status" value="1"/>
</dbReference>
<comment type="caution">
    <text evidence="7">The sequence shown here is derived from an EMBL/GenBank/DDBJ whole genome shotgun (WGS) entry which is preliminary data.</text>
</comment>
<dbReference type="RefSeq" id="WP_345072863.1">
    <property type="nucleotide sequence ID" value="NZ_BAABDJ010000017.1"/>
</dbReference>
<dbReference type="SUPFAM" id="SSF88659">
    <property type="entry name" value="Sigma3 and sigma4 domains of RNA polymerase sigma factors"/>
    <property type="match status" value="1"/>
</dbReference>
<dbReference type="PANTHER" id="PTHR43133">
    <property type="entry name" value="RNA POLYMERASE ECF-TYPE SIGMA FACTO"/>
    <property type="match status" value="1"/>
</dbReference>
<dbReference type="Pfam" id="PF08281">
    <property type="entry name" value="Sigma70_r4_2"/>
    <property type="match status" value="1"/>
</dbReference>
<dbReference type="CDD" id="cd06171">
    <property type="entry name" value="Sigma70_r4"/>
    <property type="match status" value="1"/>
</dbReference>
<evidence type="ECO:0000259" key="6">
    <source>
        <dbReference type="Pfam" id="PF08281"/>
    </source>
</evidence>